<sequence>MANKPTLPIPRDKIGESFVWRDWFQRLSDKVYGSLASQNADNVAITGGTISNINFNNVAITNSTVNSTAIGAVTPSTGNFTSISLNTPLSASYGGTGVKVATANYVFAGPTSGSAVAPTFRALVTSDIPSLPYAPTTSGTSILYGNGSGGFSNVTIGSGISFAAGTLSATGSGGTVTAVTATSPIASTGGTTPNISLSSAYGDTTNPYASKTANYVLAAPNGSAGVPTFRALVAADIPSLSYVTSVSGTSGRITSTGGTTPVIDLASGIATAGTTGSSTLIPVVTIDTYGRVTSITTAANPQGTVTSVSGTAPVVSSGGTTPAISMAAATASVNGYLTSTDWNTFNNKGSGTVTSVTGTAPVVSSGGTTPAISMAAATTSVSGYLTSTDWNTFNNKQPAGSYLTAVTADAPLSGSGTSGSHLVISQATTSTNGYLSSTDWNTFNGKQAAGTYVTSLTVTSANGFAGSFTSGATPALTVSTSITGLLKGNGTAISAAGANTDYVPLSTVLTKTADYTIANTDMWIINNKTGSALTLTFPAASSWTGRSITVKNMQAQLVNSATSNVVPIDSTTAGTAILLAVVGNWATLVSDGTNWVIMQAASNNNLLLE</sequence>
<gene>
    <name evidence="1" type="ORF">UFOVP133_55</name>
</gene>
<name>A0A6J5LD15_9CAUD</name>
<organism evidence="1">
    <name type="scientific">uncultured Caudovirales phage</name>
    <dbReference type="NCBI Taxonomy" id="2100421"/>
    <lineage>
        <taxon>Viruses</taxon>
        <taxon>Duplodnaviria</taxon>
        <taxon>Heunggongvirae</taxon>
        <taxon>Uroviricota</taxon>
        <taxon>Caudoviricetes</taxon>
        <taxon>Peduoviridae</taxon>
        <taxon>Maltschvirus</taxon>
        <taxon>Maltschvirus maltsch</taxon>
    </lineage>
</organism>
<evidence type="ECO:0008006" key="2">
    <source>
        <dbReference type="Google" id="ProtNLM"/>
    </source>
</evidence>
<proteinExistence type="predicted"/>
<dbReference type="EMBL" id="LR796246">
    <property type="protein sequence ID" value="CAB4131223.1"/>
    <property type="molecule type" value="Genomic_DNA"/>
</dbReference>
<reference evidence="1" key="1">
    <citation type="submission" date="2020-04" db="EMBL/GenBank/DDBJ databases">
        <authorList>
            <person name="Chiriac C."/>
            <person name="Salcher M."/>
            <person name="Ghai R."/>
            <person name="Kavagutti S V."/>
        </authorList>
    </citation>
    <scope>NUCLEOTIDE SEQUENCE</scope>
</reference>
<evidence type="ECO:0000313" key="1">
    <source>
        <dbReference type="EMBL" id="CAB4131223.1"/>
    </source>
</evidence>
<protein>
    <recommendedName>
        <fullName evidence="2">Bacteriophage lambda, Stf, side tail fibre-repeat-2</fullName>
    </recommendedName>
</protein>
<accession>A0A6J5LD15</accession>